<comment type="caution">
    <text evidence="2">The sequence shown here is derived from an EMBL/GenBank/DDBJ whole genome shotgun (WGS) entry which is preliminary data.</text>
</comment>
<dbReference type="Proteomes" id="UP000075260">
    <property type="component" value="Unassembled WGS sequence"/>
</dbReference>
<reference evidence="2 3" key="1">
    <citation type="submission" date="2014-02" db="EMBL/GenBank/DDBJ databases">
        <title>The small core and large imbalanced accessory genome model reveals a collaborative survival strategy of Sorangium cellulosum strains in nature.</title>
        <authorList>
            <person name="Han K."/>
            <person name="Peng R."/>
            <person name="Blom J."/>
            <person name="Li Y.-Z."/>
        </authorList>
    </citation>
    <scope>NUCLEOTIDE SEQUENCE [LARGE SCALE GENOMIC DNA]</scope>
    <source>
        <strain evidence="2 3">So0008-312</strain>
    </source>
</reference>
<name>A0A150Q9D3_SORCE</name>
<feature type="domain" description="Peptidase M28" evidence="1">
    <location>
        <begin position="56"/>
        <end position="261"/>
    </location>
</feature>
<proteinExistence type="predicted"/>
<dbReference type="OrthoDB" id="9762302at2"/>
<dbReference type="InterPro" id="IPR007484">
    <property type="entry name" value="Peptidase_M28"/>
</dbReference>
<dbReference type="RefSeq" id="WP_061611616.1">
    <property type="nucleotide sequence ID" value="NZ_JEMA01000906.1"/>
</dbReference>
<dbReference type="GO" id="GO:0006508">
    <property type="term" value="P:proteolysis"/>
    <property type="evidence" value="ECO:0007669"/>
    <property type="project" value="InterPro"/>
</dbReference>
<dbReference type="SUPFAM" id="SSF53187">
    <property type="entry name" value="Zn-dependent exopeptidases"/>
    <property type="match status" value="1"/>
</dbReference>
<dbReference type="Pfam" id="PF04389">
    <property type="entry name" value="Peptidase_M28"/>
    <property type="match status" value="1"/>
</dbReference>
<dbReference type="Gene3D" id="3.40.630.10">
    <property type="entry name" value="Zn peptidases"/>
    <property type="match status" value="1"/>
</dbReference>
<evidence type="ECO:0000313" key="3">
    <source>
        <dbReference type="Proteomes" id="UP000075260"/>
    </source>
</evidence>
<evidence type="ECO:0000313" key="2">
    <source>
        <dbReference type="EMBL" id="KYF64560.1"/>
    </source>
</evidence>
<accession>A0A150Q9D3</accession>
<organism evidence="2 3">
    <name type="scientific">Sorangium cellulosum</name>
    <name type="common">Polyangium cellulosum</name>
    <dbReference type="NCBI Taxonomy" id="56"/>
    <lineage>
        <taxon>Bacteria</taxon>
        <taxon>Pseudomonadati</taxon>
        <taxon>Myxococcota</taxon>
        <taxon>Polyangia</taxon>
        <taxon>Polyangiales</taxon>
        <taxon>Polyangiaceae</taxon>
        <taxon>Sorangium</taxon>
    </lineage>
</organism>
<dbReference type="PANTHER" id="PTHR12147">
    <property type="entry name" value="METALLOPEPTIDASE M28 FAMILY MEMBER"/>
    <property type="match status" value="1"/>
</dbReference>
<protein>
    <recommendedName>
        <fullName evidence="1">Peptidase M28 domain-containing protein</fullName>
    </recommendedName>
</protein>
<gene>
    <name evidence="2" type="ORF">BE15_43690</name>
</gene>
<dbReference type="AlphaFoldDB" id="A0A150Q9D3"/>
<evidence type="ECO:0000259" key="1">
    <source>
        <dbReference type="Pfam" id="PF04389"/>
    </source>
</evidence>
<dbReference type="PANTHER" id="PTHR12147:SF26">
    <property type="entry name" value="PEPTIDASE M28 DOMAIN-CONTAINING PROTEIN"/>
    <property type="match status" value="1"/>
</dbReference>
<dbReference type="InterPro" id="IPR045175">
    <property type="entry name" value="M28_fam"/>
</dbReference>
<dbReference type="GO" id="GO:0008235">
    <property type="term" value="F:metalloexopeptidase activity"/>
    <property type="evidence" value="ECO:0007669"/>
    <property type="project" value="InterPro"/>
</dbReference>
<sequence>MPDMQAVVGELCSPRCAGRRPGTKEGAAARAVVVEALRAAGLDPFEQPVPGLGGANVLATLAGDTDRYTLVGAHFDHLGSLGQQVFWGADDNAAAVAILVDVARALAAARPAGRGVIVAAFDGEEPPHFLSGTMGSVHFAERSPVPLDRIDMMVCMDLVGHALGPEGTPDEVRRSLIALGAERSAGTAAHVDAIARAEPGVIVRRADAEVIPPLSDYFAFWEREVPFLFLTCGRSRVYHTPEDTPEKLDFAKMEATSRWIERFVRETCARPEPRVPFLRGARDDASSLRLLVGLAGALEELAPQARQGRLAAEALLAACDGEGRLPEGRRHEAQMLLGMLEAGLA</sequence>
<dbReference type="EMBL" id="JEMA01000906">
    <property type="protein sequence ID" value="KYF64560.1"/>
    <property type="molecule type" value="Genomic_DNA"/>
</dbReference>